<evidence type="ECO:0000256" key="1">
    <source>
        <dbReference type="SAM" id="Phobius"/>
    </source>
</evidence>
<evidence type="ECO:0000313" key="2">
    <source>
        <dbReference type="EMBL" id="MBD7978451.1"/>
    </source>
</evidence>
<protein>
    <recommendedName>
        <fullName evidence="4">LPXTG cell wall anchor domain-containing protein</fullName>
    </recommendedName>
</protein>
<keyword evidence="1" id="KW-0472">Membrane</keyword>
<keyword evidence="3" id="KW-1185">Reference proteome</keyword>
<accession>A0ABR8TRP5</accession>
<dbReference type="RefSeq" id="WP_251837238.1">
    <property type="nucleotide sequence ID" value="NZ_JACSQG010000009.1"/>
</dbReference>
<name>A0ABR8TRP5_9PSED</name>
<organism evidence="2 3">
    <name type="scientific">Serpens gallinarum</name>
    <dbReference type="NCBI Taxonomy" id="2763075"/>
    <lineage>
        <taxon>Bacteria</taxon>
        <taxon>Pseudomonadati</taxon>
        <taxon>Pseudomonadota</taxon>
        <taxon>Gammaproteobacteria</taxon>
        <taxon>Pseudomonadales</taxon>
        <taxon>Pseudomonadaceae</taxon>
        <taxon>Pseudomonas</taxon>
    </lineage>
</organism>
<evidence type="ECO:0008006" key="4">
    <source>
        <dbReference type="Google" id="ProtNLM"/>
    </source>
</evidence>
<comment type="caution">
    <text evidence="2">The sequence shown here is derived from an EMBL/GenBank/DDBJ whole genome shotgun (WGS) entry which is preliminary data.</text>
</comment>
<sequence>MKFSERFTANSVRPRRQRLWSWRLGGIFGALFAAFGILLAMAGTATLLGRPPALGSLNDSGGDAWGLLIVGLVLLALGIIIWRRCRQRLRFKEGLSLSPHLMKKRD</sequence>
<dbReference type="Proteomes" id="UP000611945">
    <property type="component" value="Unassembled WGS sequence"/>
</dbReference>
<reference evidence="2 3" key="1">
    <citation type="submission" date="2020-08" db="EMBL/GenBank/DDBJ databases">
        <title>A Genomic Blueprint of the Chicken Gut Microbiome.</title>
        <authorList>
            <person name="Gilroy R."/>
            <person name="Ravi A."/>
            <person name="Getino M."/>
            <person name="Pursley I."/>
            <person name="Horton D.L."/>
            <person name="Alikhan N.-F."/>
            <person name="Baker D."/>
            <person name="Gharbi K."/>
            <person name="Hall N."/>
            <person name="Watson M."/>
            <person name="Adriaenssens E.M."/>
            <person name="Foster-Nyarko E."/>
            <person name="Jarju S."/>
            <person name="Secka A."/>
            <person name="Antonio M."/>
            <person name="Oren A."/>
            <person name="Chaudhuri R."/>
            <person name="La Ragione R.M."/>
            <person name="Hildebrand F."/>
            <person name="Pallen M.J."/>
        </authorList>
    </citation>
    <scope>NUCLEOTIDE SEQUENCE [LARGE SCALE GENOMIC DNA]</scope>
    <source>
        <strain evidence="2 3">Sa2CUA2</strain>
    </source>
</reference>
<proteinExistence type="predicted"/>
<feature type="transmembrane region" description="Helical" evidence="1">
    <location>
        <begin position="64"/>
        <end position="82"/>
    </location>
</feature>
<feature type="transmembrane region" description="Helical" evidence="1">
    <location>
        <begin position="20"/>
        <end position="44"/>
    </location>
</feature>
<keyword evidence="1" id="KW-1133">Transmembrane helix</keyword>
<keyword evidence="1" id="KW-0812">Transmembrane</keyword>
<evidence type="ECO:0000313" key="3">
    <source>
        <dbReference type="Proteomes" id="UP000611945"/>
    </source>
</evidence>
<dbReference type="EMBL" id="JACSQG010000009">
    <property type="protein sequence ID" value="MBD7978451.1"/>
    <property type="molecule type" value="Genomic_DNA"/>
</dbReference>
<gene>
    <name evidence="2" type="ORF">H9642_14800</name>
</gene>